<feature type="non-terminal residue" evidence="4">
    <location>
        <position position="409"/>
    </location>
</feature>
<proteinExistence type="predicted"/>
<feature type="transmembrane region" description="Helical" evidence="2">
    <location>
        <begin position="272"/>
        <end position="293"/>
    </location>
</feature>
<keyword evidence="5" id="KW-1185">Reference proteome</keyword>
<feature type="transmembrane region" description="Helical" evidence="2">
    <location>
        <begin position="149"/>
        <end position="168"/>
    </location>
</feature>
<feature type="transmembrane region" description="Helical" evidence="2">
    <location>
        <begin position="242"/>
        <end position="260"/>
    </location>
</feature>
<accession>A0ABW3M9G5</accession>
<feature type="transmembrane region" description="Helical" evidence="2">
    <location>
        <begin position="305"/>
        <end position="326"/>
    </location>
</feature>
<keyword evidence="2" id="KW-1133">Transmembrane helix</keyword>
<evidence type="ECO:0000259" key="3">
    <source>
        <dbReference type="Pfam" id="PF01757"/>
    </source>
</evidence>
<dbReference type="EC" id="2.3.-.-" evidence="4"/>
<feature type="domain" description="Acyltransferase 3" evidence="3">
    <location>
        <begin position="17"/>
        <end position="356"/>
    </location>
</feature>
<dbReference type="GO" id="GO:0016746">
    <property type="term" value="F:acyltransferase activity"/>
    <property type="evidence" value="ECO:0007669"/>
    <property type="project" value="UniProtKB-KW"/>
</dbReference>
<dbReference type="Pfam" id="PF01757">
    <property type="entry name" value="Acyl_transf_3"/>
    <property type="match status" value="1"/>
</dbReference>
<sequence>MTEPLSELSPRPSWLPSVTGLRWWAALFVLGQHIALAASESCPPDGGPVGCTVLSQGFMHGFVGVACFFVISGFVLVWSVNPADRAPAFWLRRFAKIYPLLLLSNIVDLLINLTTGAEPLPSVGTVVANLFVVQAWIPGSDLPLQMNQVTWSLSCEVFFYLLFPLLFFCLDRMRTSTLRLLFAGMFVWPALVFFGAKLLAPESMADPGFASQLLYFWPVTRISEFVIGMVAAVLVKRGAWKGIPVLLAIVLTLAAYAGGIPLLPELAENAPILGAAMVPLFALLIVSLANADITGRRSFMRSRTMVVLGMISYAMYLFHVFIAQWLSTALSWTNSWEILSNVVTIVVFCTLCAWALFRGVEKPMQRLLSPPRHKPVRRTPEAPEPVPSWSASASGSRWTEQGRVGGQDL</sequence>
<dbReference type="Proteomes" id="UP001597045">
    <property type="component" value="Unassembled WGS sequence"/>
</dbReference>
<keyword evidence="4" id="KW-0808">Transferase</keyword>
<evidence type="ECO:0000256" key="1">
    <source>
        <dbReference type="SAM" id="MobiDB-lite"/>
    </source>
</evidence>
<feature type="compositionally biased region" description="Polar residues" evidence="1">
    <location>
        <begin position="389"/>
        <end position="399"/>
    </location>
</feature>
<feature type="region of interest" description="Disordered" evidence="1">
    <location>
        <begin position="368"/>
        <end position="409"/>
    </location>
</feature>
<dbReference type="PANTHER" id="PTHR23028:SF53">
    <property type="entry name" value="ACYL_TRANSF_3 DOMAIN-CONTAINING PROTEIN"/>
    <property type="match status" value="1"/>
</dbReference>
<keyword evidence="4" id="KW-0012">Acyltransferase</keyword>
<feature type="transmembrane region" description="Helical" evidence="2">
    <location>
        <begin position="180"/>
        <end position="200"/>
    </location>
</feature>
<gene>
    <name evidence="4" type="ORF">ACFQ1S_18480</name>
</gene>
<keyword evidence="2" id="KW-0812">Transmembrane</keyword>
<evidence type="ECO:0000256" key="2">
    <source>
        <dbReference type="SAM" id="Phobius"/>
    </source>
</evidence>
<dbReference type="PANTHER" id="PTHR23028">
    <property type="entry name" value="ACETYLTRANSFERASE"/>
    <property type="match status" value="1"/>
</dbReference>
<protein>
    <submittedName>
        <fullName evidence="4">Acyltransferase family protein</fullName>
        <ecNumber evidence="4">2.3.-.-</ecNumber>
    </submittedName>
</protein>
<reference evidence="5" key="1">
    <citation type="journal article" date="2019" name="Int. J. Syst. Evol. Microbiol.">
        <title>The Global Catalogue of Microorganisms (GCM) 10K type strain sequencing project: providing services to taxonomists for standard genome sequencing and annotation.</title>
        <authorList>
            <consortium name="The Broad Institute Genomics Platform"/>
            <consortium name="The Broad Institute Genome Sequencing Center for Infectious Disease"/>
            <person name="Wu L."/>
            <person name="Ma J."/>
        </authorList>
    </citation>
    <scope>NUCLEOTIDE SEQUENCE [LARGE SCALE GENOMIC DNA]</scope>
    <source>
        <strain evidence="5">JCM 31486</strain>
    </source>
</reference>
<feature type="transmembrane region" description="Helical" evidence="2">
    <location>
        <begin position="338"/>
        <end position="357"/>
    </location>
</feature>
<evidence type="ECO:0000313" key="5">
    <source>
        <dbReference type="Proteomes" id="UP001597045"/>
    </source>
</evidence>
<organism evidence="4 5">
    <name type="scientific">Kibdelosporangium lantanae</name>
    <dbReference type="NCBI Taxonomy" id="1497396"/>
    <lineage>
        <taxon>Bacteria</taxon>
        <taxon>Bacillati</taxon>
        <taxon>Actinomycetota</taxon>
        <taxon>Actinomycetes</taxon>
        <taxon>Pseudonocardiales</taxon>
        <taxon>Pseudonocardiaceae</taxon>
        <taxon>Kibdelosporangium</taxon>
    </lineage>
</organism>
<dbReference type="EMBL" id="JBHTIS010001050">
    <property type="protein sequence ID" value="MFD1047386.1"/>
    <property type="molecule type" value="Genomic_DNA"/>
</dbReference>
<evidence type="ECO:0000313" key="4">
    <source>
        <dbReference type="EMBL" id="MFD1047386.1"/>
    </source>
</evidence>
<feature type="transmembrane region" description="Helical" evidence="2">
    <location>
        <begin position="97"/>
        <end position="113"/>
    </location>
</feature>
<feature type="transmembrane region" description="Helical" evidence="2">
    <location>
        <begin position="215"/>
        <end position="235"/>
    </location>
</feature>
<comment type="caution">
    <text evidence="4">The sequence shown here is derived from an EMBL/GenBank/DDBJ whole genome shotgun (WGS) entry which is preliminary data.</text>
</comment>
<dbReference type="InterPro" id="IPR002656">
    <property type="entry name" value="Acyl_transf_3_dom"/>
</dbReference>
<keyword evidence="2" id="KW-0472">Membrane</keyword>
<dbReference type="InterPro" id="IPR050879">
    <property type="entry name" value="Acyltransferase_3"/>
</dbReference>
<feature type="transmembrane region" description="Helical" evidence="2">
    <location>
        <begin position="58"/>
        <end position="77"/>
    </location>
</feature>
<name>A0ABW3M9G5_9PSEU</name>